<reference evidence="2" key="1">
    <citation type="journal article" date="2012" name="Nat. Genet.">
        <title>Lifestyle transitions in plant pathogenic Colletotrichum fungi deciphered by genome and transcriptome analyses.</title>
        <authorList>
            <person name="O'Connell R.J."/>
            <person name="Thon M.R."/>
            <person name="Hacquard S."/>
            <person name="Amyotte S.G."/>
            <person name="Kleemann J."/>
            <person name="Torres M.F."/>
            <person name="Damm U."/>
            <person name="Buiate E.A."/>
            <person name="Epstein L."/>
            <person name="Alkan N."/>
            <person name="Altmueller J."/>
            <person name="Alvarado-Balderrama L."/>
            <person name="Bauser C.A."/>
            <person name="Becker C."/>
            <person name="Birren B.W."/>
            <person name="Chen Z."/>
            <person name="Choi J."/>
            <person name="Crouch J.A."/>
            <person name="Duvick J.P."/>
            <person name="Farman M.A."/>
            <person name="Gan P."/>
            <person name="Heiman D."/>
            <person name="Henrissat B."/>
            <person name="Howard R.J."/>
            <person name="Kabbage M."/>
            <person name="Koch C."/>
            <person name="Kracher B."/>
            <person name="Kubo Y."/>
            <person name="Law A.D."/>
            <person name="Lebrun M.-H."/>
            <person name="Lee Y.-H."/>
            <person name="Miyara I."/>
            <person name="Moore N."/>
            <person name="Neumann U."/>
            <person name="Nordstroem K."/>
            <person name="Panaccione D.G."/>
            <person name="Panstruga R."/>
            <person name="Place M."/>
            <person name="Proctor R.H."/>
            <person name="Prusky D."/>
            <person name="Rech G."/>
            <person name="Reinhardt R."/>
            <person name="Rollins J.A."/>
            <person name="Rounsley S."/>
            <person name="Schardl C.L."/>
            <person name="Schwartz D.C."/>
            <person name="Shenoy N."/>
            <person name="Shirasu K."/>
            <person name="Sikhakolli U.R."/>
            <person name="Stueber K."/>
            <person name="Sukno S.A."/>
            <person name="Sweigard J.A."/>
            <person name="Takano Y."/>
            <person name="Takahara H."/>
            <person name="Trail F."/>
            <person name="van der Does H.C."/>
            <person name="Voll L.M."/>
            <person name="Will I."/>
            <person name="Young S."/>
            <person name="Zeng Q."/>
            <person name="Zhang J."/>
            <person name="Zhou S."/>
            <person name="Dickman M.B."/>
            <person name="Schulze-Lefert P."/>
            <person name="Ver Loren van Themaat E."/>
            <person name="Ma L.-J."/>
            <person name="Vaillancourt L.J."/>
        </authorList>
    </citation>
    <scope>NUCLEOTIDE SEQUENCE [LARGE SCALE GENOMIC DNA]</scope>
    <source>
        <strain evidence="2">IMI 349063</strain>
    </source>
</reference>
<gene>
    <name evidence="1" type="ORF">CH063_05725</name>
</gene>
<dbReference type="EMBL" id="CACQ02000807">
    <property type="protein sequence ID" value="CCF33562.1"/>
    <property type="molecule type" value="Genomic_DNA"/>
</dbReference>
<dbReference type="AlphaFoldDB" id="H1V011"/>
<accession>H1V011</accession>
<dbReference type="HOGENOM" id="CLU_2454616_0_0_1"/>
<dbReference type="Proteomes" id="UP000007174">
    <property type="component" value="Unassembled WGS sequence"/>
</dbReference>
<proteinExistence type="predicted"/>
<name>H1V011_COLHI</name>
<evidence type="ECO:0000313" key="2">
    <source>
        <dbReference type="Proteomes" id="UP000007174"/>
    </source>
</evidence>
<sequence length="89" mass="10146">MTASAARWRRSTSSRSGMRLWTGGFLSRSRELLRRAPGKDGVRCGSRRVSMWSCRSARRGVSLLREARPSKRPWMRRVGGYGTSLLAFR</sequence>
<organism evidence="1 2">
    <name type="scientific">Colletotrichum higginsianum (strain IMI 349063)</name>
    <name type="common">Crucifer anthracnose fungus</name>
    <dbReference type="NCBI Taxonomy" id="759273"/>
    <lineage>
        <taxon>Eukaryota</taxon>
        <taxon>Fungi</taxon>
        <taxon>Dikarya</taxon>
        <taxon>Ascomycota</taxon>
        <taxon>Pezizomycotina</taxon>
        <taxon>Sordariomycetes</taxon>
        <taxon>Hypocreomycetidae</taxon>
        <taxon>Glomerellales</taxon>
        <taxon>Glomerellaceae</taxon>
        <taxon>Colletotrichum</taxon>
        <taxon>Colletotrichum destructivum species complex</taxon>
    </lineage>
</organism>
<evidence type="ECO:0000313" key="1">
    <source>
        <dbReference type="EMBL" id="CCF33562.1"/>
    </source>
</evidence>
<protein>
    <submittedName>
        <fullName evidence="1">Uncharacterized protein</fullName>
    </submittedName>
</protein>